<keyword evidence="3" id="KW-0732">Signal</keyword>
<protein>
    <submittedName>
        <fullName evidence="4">Uncharacterized protein</fullName>
    </submittedName>
</protein>
<dbReference type="AlphaFoldDB" id="A5FHJ8"/>
<keyword evidence="2" id="KW-0472">Membrane</keyword>
<evidence type="ECO:0000256" key="3">
    <source>
        <dbReference type="SAM" id="SignalP"/>
    </source>
</evidence>
<reference evidence="4 5" key="1">
    <citation type="journal article" date="2009" name="Appl. Environ. Microbiol.">
        <title>Novel features of the polysaccharide-digesting gliding bacterium Flavobacterium johnsoniae as revealed by genome sequence analysis.</title>
        <authorList>
            <person name="McBride M.J."/>
            <person name="Xie G."/>
            <person name="Martens E.C."/>
            <person name="Lapidus A."/>
            <person name="Henrissat B."/>
            <person name="Rhodes R.G."/>
            <person name="Goltsman E."/>
            <person name="Wang W."/>
            <person name="Xu J."/>
            <person name="Hunnicutt D.W."/>
            <person name="Staroscik A.M."/>
            <person name="Hoover T.R."/>
            <person name="Cheng Y.Q."/>
            <person name="Stein J.L."/>
        </authorList>
    </citation>
    <scope>NUCLEOTIDE SEQUENCE [LARGE SCALE GENOMIC DNA]</scope>
    <source>
        <strain evidence="5">ATCC 17061 / DSM 2064 / JCM 8514 / BCRC 14874 / CCUG 350202 / NBRC 14942 / NCIMB 11054 / UW101</strain>
    </source>
</reference>
<feature type="transmembrane region" description="Helical" evidence="2">
    <location>
        <begin position="68"/>
        <end position="90"/>
    </location>
</feature>
<evidence type="ECO:0000256" key="1">
    <source>
        <dbReference type="SAM" id="Coils"/>
    </source>
</evidence>
<keyword evidence="5" id="KW-1185">Reference proteome</keyword>
<dbReference type="KEGG" id="fjo:Fjoh_2287"/>
<dbReference type="GeneID" id="31765195"/>
<dbReference type="EMBL" id="CP000685">
    <property type="protein sequence ID" value="ABQ05314.1"/>
    <property type="molecule type" value="Genomic_DNA"/>
</dbReference>
<sequence length="241" mass="28068">MKYKLLLITFITSIFVSFSFSNLQSNKDNIQKLLEIKKNDSIQNREIIELKDKIKVYEYKDSVFSNQLTILTAIFSTIVAISIFLIGFLIPKLYNKKNKNELKKLLNQFKTIRDEIEISRQKHIALEAKNNLNHSKTMFFSCLDSKHNNGAFLWSLRHAKDIYDFCQLSSNEDVEFYIDTALNIVNEMTTENNLKESVDEVNSLTSELIKIYSDSIEGVKEKLISIKEKYNIIAWSQELAK</sequence>
<dbReference type="STRING" id="376686.Fjoh_2287"/>
<gene>
    <name evidence="4" type="ordered locus">Fjoh_2287</name>
</gene>
<evidence type="ECO:0000313" key="5">
    <source>
        <dbReference type="Proteomes" id="UP000006694"/>
    </source>
</evidence>
<organism evidence="4 5">
    <name type="scientific">Flavobacterium johnsoniae (strain ATCC 17061 / DSM 2064 / JCM 8514 / BCRC 14874 / CCUG 350202 / NBRC 14942 / NCIMB 11054 / UW101)</name>
    <name type="common">Cytophaga johnsonae</name>
    <dbReference type="NCBI Taxonomy" id="376686"/>
    <lineage>
        <taxon>Bacteria</taxon>
        <taxon>Pseudomonadati</taxon>
        <taxon>Bacteroidota</taxon>
        <taxon>Flavobacteriia</taxon>
        <taxon>Flavobacteriales</taxon>
        <taxon>Flavobacteriaceae</taxon>
        <taxon>Flavobacterium</taxon>
    </lineage>
</organism>
<keyword evidence="1" id="KW-0175">Coiled coil</keyword>
<dbReference type="RefSeq" id="WP_012024353.1">
    <property type="nucleotide sequence ID" value="NC_009441.1"/>
</dbReference>
<keyword evidence="2" id="KW-0812">Transmembrane</keyword>
<feature type="chain" id="PRO_5002681566" evidence="3">
    <location>
        <begin position="20"/>
        <end position="241"/>
    </location>
</feature>
<name>A5FHJ8_FLAJ1</name>
<evidence type="ECO:0000256" key="2">
    <source>
        <dbReference type="SAM" id="Phobius"/>
    </source>
</evidence>
<feature type="signal peptide" evidence="3">
    <location>
        <begin position="1"/>
        <end position="19"/>
    </location>
</feature>
<accession>A5FHJ8</accession>
<dbReference type="Proteomes" id="UP000006694">
    <property type="component" value="Chromosome"/>
</dbReference>
<proteinExistence type="predicted"/>
<keyword evidence="2" id="KW-1133">Transmembrane helix</keyword>
<dbReference type="HOGENOM" id="CLU_1150515_0_0_10"/>
<evidence type="ECO:0000313" key="4">
    <source>
        <dbReference type="EMBL" id="ABQ05314.1"/>
    </source>
</evidence>
<feature type="coiled-coil region" evidence="1">
    <location>
        <begin position="95"/>
        <end position="122"/>
    </location>
</feature>